<gene>
    <name evidence="1" type="ORF">ENW96_09010</name>
</gene>
<dbReference type="Pfam" id="PF13801">
    <property type="entry name" value="Metal_resist"/>
    <property type="match status" value="1"/>
</dbReference>
<accession>A0A7C3Z1R8</accession>
<sequence>MVMNRRRLLPVILALVVSLGLGAVGWAQPYGRGPRGANLTPEQASKLFELRQQFFNDTADLRKQMAVKRAELAELWSAQEPDQAKIAAKQKELLALQEQMLAKSNAMRLKAQKIAPQAVGPWGPYRGKGGWW</sequence>
<proteinExistence type="predicted"/>
<reference evidence="1" key="1">
    <citation type="journal article" date="2020" name="mSystems">
        <title>Genome- and Community-Level Interaction Insights into Carbon Utilization and Element Cycling Functions of Hydrothermarchaeota in Hydrothermal Sediment.</title>
        <authorList>
            <person name="Zhou Z."/>
            <person name="Liu Y."/>
            <person name="Xu W."/>
            <person name="Pan J."/>
            <person name="Luo Z.H."/>
            <person name="Li M."/>
        </authorList>
    </citation>
    <scope>NUCLEOTIDE SEQUENCE [LARGE SCALE GENOMIC DNA]</scope>
    <source>
        <strain evidence="1">SpSt-897</strain>
    </source>
</reference>
<name>A0A7C3Z1R8_9BACT</name>
<protein>
    <submittedName>
        <fullName evidence="1">Periplasmic heavy metal sensor</fullName>
    </submittedName>
</protein>
<dbReference type="InterPro" id="IPR025961">
    <property type="entry name" value="Metal_resist"/>
</dbReference>
<evidence type="ECO:0000313" key="1">
    <source>
        <dbReference type="EMBL" id="HGF34507.1"/>
    </source>
</evidence>
<comment type="caution">
    <text evidence="1">The sequence shown here is derived from an EMBL/GenBank/DDBJ whole genome shotgun (WGS) entry which is preliminary data.</text>
</comment>
<dbReference type="AlphaFoldDB" id="A0A7C3Z1R8"/>
<organism evidence="1">
    <name type="scientific">Desulfobacca acetoxidans</name>
    <dbReference type="NCBI Taxonomy" id="60893"/>
    <lineage>
        <taxon>Bacteria</taxon>
        <taxon>Pseudomonadati</taxon>
        <taxon>Thermodesulfobacteriota</taxon>
        <taxon>Desulfobaccia</taxon>
        <taxon>Desulfobaccales</taxon>
        <taxon>Desulfobaccaceae</taxon>
        <taxon>Desulfobacca</taxon>
    </lineage>
</organism>
<dbReference type="EMBL" id="DTMF01000217">
    <property type="protein sequence ID" value="HGF34507.1"/>
    <property type="molecule type" value="Genomic_DNA"/>
</dbReference>
<dbReference type="Gene3D" id="1.20.120.1490">
    <property type="match status" value="1"/>
</dbReference>